<feature type="region of interest" description="Disordered" evidence="1">
    <location>
        <begin position="723"/>
        <end position="797"/>
    </location>
</feature>
<dbReference type="Proteomes" id="UP000008963">
    <property type="component" value="Chromosome"/>
</dbReference>
<gene>
    <name evidence="2" type="ordered locus">BMS_1886</name>
</gene>
<sequence>MRGRIKKMRRELRINLNFVKLLSFSLMLPLFILVSNNALAMTKEQCSLEYKSNLNQLINQDDGAARELAEKVLGSSFQKLAYANHLFANGSEEQLKEFEDKIDKYIRNNNHSPAMDASKVMEQLTEFSSSFRDAREMKESSRAAVRNATKEKLEALIVFSRSLDDKKFHIADYEKEALNKFNFRSQSKKVDGWNLFVGDVARNFYQRRFHDRDGTRDDVDRNFSAKKVSTYDSDVRSAIKKLKEEIIEMAKDMSQDCHQFLRENASNTGMCSLSSPFDPPTQGLILSTENILSRINSPEATNINRPISVHYAGAQFSVESCKVSPSEGFPGKYKIEMAMDFQYIPGADNQDWSMNLFDGSQGHDHVIRNDGENFEDGSNKTLKRFTDRVTYDGVSFPNDDPHSQLQFHFTNSAGEQIKMLSIDDNYSNRDLNGNGSKYFIDCNPRPKPEPEEPLEPVHPTDPLIIYAFSASSDKNIVTLKLQKDEEQANFESDELKASKVNWTLPEGLTCIDNPEDLHKLICALDKEVTEEIEVKFELVDHQIDTNKASPPEASSIILKPEVPAGPTIKVEITEDIPNVSAKLRAVVTGAPEGSKVKWKYKITNLDNSVEEKEEEQPIDYELTTNLFNKVEYTVTVADQSDNGVMENKVGVRISKDGQNKLEDKEVKLKASVDEKYKDLPGNYKWKCDDKECGQGPKLELERTEEKQTISVTFEVPDKVKTTNSYTVSPLKEEREKSDNDEDECEEEDEDSDPFSSRRSKGCTPKEEAKTFAPKYMPPMQQPLILPPSTPYITPGFN</sequence>
<name>E1X2D8_HALMS</name>
<dbReference type="PATRIC" id="fig|862908.3.peg.1790"/>
<evidence type="ECO:0000256" key="1">
    <source>
        <dbReference type="SAM" id="MobiDB-lite"/>
    </source>
</evidence>
<keyword evidence="3" id="KW-1185">Reference proteome</keyword>
<protein>
    <submittedName>
        <fullName evidence="2">Exported protein</fullName>
    </submittedName>
</protein>
<organism evidence="2 3">
    <name type="scientific">Halobacteriovorax marinus (strain ATCC BAA-682 / DSM 15412 / SJ)</name>
    <name type="common">Bacteriovorax marinus</name>
    <dbReference type="NCBI Taxonomy" id="862908"/>
    <lineage>
        <taxon>Bacteria</taxon>
        <taxon>Pseudomonadati</taxon>
        <taxon>Bdellovibrionota</taxon>
        <taxon>Bacteriovoracia</taxon>
        <taxon>Bacteriovoracales</taxon>
        <taxon>Halobacteriovoraceae</taxon>
        <taxon>Halobacteriovorax</taxon>
    </lineage>
</organism>
<evidence type="ECO:0000313" key="3">
    <source>
        <dbReference type="Proteomes" id="UP000008963"/>
    </source>
</evidence>
<dbReference type="HOGENOM" id="CLU_352598_0_0_7"/>
<dbReference type="EMBL" id="FQ312005">
    <property type="protein sequence ID" value="CBW26705.1"/>
    <property type="molecule type" value="Genomic_DNA"/>
</dbReference>
<feature type="compositionally biased region" description="Acidic residues" evidence="1">
    <location>
        <begin position="738"/>
        <end position="752"/>
    </location>
</feature>
<dbReference type="AlphaFoldDB" id="E1X2D8"/>
<proteinExistence type="predicted"/>
<dbReference type="KEGG" id="bmx:BMS_1886"/>
<dbReference type="STRING" id="862908.BMS_1886"/>
<feature type="compositionally biased region" description="Pro residues" evidence="1">
    <location>
        <begin position="775"/>
        <end position="789"/>
    </location>
</feature>
<accession>E1X2D8</accession>
<reference evidence="3" key="1">
    <citation type="journal article" date="2013" name="ISME J.">
        <title>A small predatory core genome in the divergent marine Bacteriovorax marinus SJ and the terrestrial Bdellovibrio bacteriovorus.</title>
        <authorList>
            <person name="Crossman L.C."/>
            <person name="Chen H."/>
            <person name="Cerdeno-Tarraga A.M."/>
            <person name="Brooks K."/>
            <person name="Quail M.A."/>
            <person name="Pineiro S.A."/>
            <person name="Hobley L."/>
            <person name="Sockett R.E."/>
            <person name="Bentley S.D."/>
            <person name="Parkhill J."/>
            <person name="Williams H.N."/>
            <person name="Stine O.C."/>
        </authorList>
    </citation>
    <scope>NUCLEOTIDE SEQUENCE [LARGE SCALE GENOMIC DNA]</scope>
    <source>
        <strain evidence="3">ATCC BAA-682 / DSM 15412 / SJ</strain>
    </source>
</reference>
<evidence type="ECO:0000313" key="2">
    <source>
        <dbReference type="EMBL" id="CBW26705.1"/>
    </source>
</evidence>